<dbReference type="EMBL" id="CP002770">
    <property type="protein sequence ID" value="AEG15619.1"/>
    <property type="molecule type" value="Genomic_DNA"/>
</dbReference>
<dbReference type="RefSeq" id="WP_013823133.1">
    <property type="nucleotide sequence ID" value="NC_015573.1"/>
</dbReference>
<accession>A0AAU8PIR6</accession>
<dbReference type="KEGG" id="dku:Desku_2065"/>
<proteinExistence type="predicted"/>
<keyword evidence="2" id="KW-1185">Reference proteome</keyword>
<dbReference type="Proteomes" id="UP000009229">
    <property type="component" value="Chromosome"/>
</dbReference>
<reference evidence="2" key="1">
    <citation type="submission" date="2011-05" db="EMBL/GenBank/DDBJ databases">
        <title>Complete sequence of Desulfotomaculum kuznetsovii DSM 6115.</title>
        <authorList>
            <person name="Lucas S."/>
            <person name="Han J."/>
            <person name="Lapidus A."/>
            <person name="Cheng J.-F."/>
            <person name="Goodwin L."/>
            <person name="Pitluck S."/>
            <person name="Peters L."/>
            <person name="Mikhailova N."/>
            <person name="Lu M."/>
            <person name="Saunders E."/>
            <person name="Han C."/>
            <person name="Tapia R."/>
            <person name="Land M."/>
            <person name="Hauser L."/>
            <person name="Kyrpides N."/>
            <person name="Ivanova N."/>
            <person name="Pagani I."/>
            <person name="Nazina T."/>
            <person name="Ivanova A."/>
            <person name="Parshina S."/>
            <person name="Kuever J."/>
            <person name="Muyzer G."/>
            <person name="Plugge C."/>
            <person name="Stams A."/>
            <person name="Woyke T."/>
        </authorList>
    </citation>
    <scope>NUCLEOTIDE SEQUENCE [LARGE SCALE GENOMIC DNA]</scope>
    <source>
        <strain evidence="2">DSM 6115 / VKM B-1805 / 17</strain>
    </source>
</reference>
<protein>
    <submittedName>
        <fullName evidence="1">Uncharacterized protein</fullName>
    </submittedName>
</protein>
<gene>
    <name evidence="1" type="ordered locus">Desku_2065</name>
</gene>
<dbReference type="AlphaFoldDB" id="A0AAU8PIR6"/>
<name>A0AAU8PIR6_DESK7</name>
<evidence type="ECO:0000313" key="1">
    <source>
        <dbReference type="EMBL" id="AEG15619.1"/>
    </source>
</evidence>
<evidence type="ECO:0000313" key="2">
    <source>
        <dbReference type="Proteomes" id="UP000009229"/>
    </source>
</evidence>
<organism evidence="1 2">
    <name type="scientific">Desulfofundulus kuznetsovii (strain DSM 6115 / VKM B-1805 / 17)</name>
    <name type="common">Desulfotomaculum kuznetsovii</name>
    <dbReference type="NCBI Taxonomy" id="760568"/>
    <lineage>
        <taxon>Bacteria</taxon>
        <taxon>Bacillati</taxon>
        <taxon>Bacillota</taxon>
        <taxon>Clostridia</taxon>
        <taxon>Eubacteriales</taxon>
        <taxon>Peptococcaceae</taxon>
        <taxon>Desulfofundulus</taxon>
    </lineage>
</organism>
<sequence length="438" mass="49963">MKLHMVRYGTHAESILLTGDFWDAYHLLVVNGNMAAYYPAAMARFIAEQVFNKPYIIDPQTHAFQHDLRYIRSSKTEEIKSSIARLLEQYGEPFKRSINAGRPVSPDDFKDNGILASAVERVIEFQRNVFSAQKGEWQKYYEFININPLTPWAVIAPYFFMDELSVGQWLEINAKAVEIAKTKYPDEKVVMQLVIGKGLLLSQELSKVIERVISTPADMVAIWIDDFDETSATITELTMYKEMLRKLGGKKEVLILYGSYFSVALMKSLPELNIKGVCHGLEYAEYRPVIPVGGGLPVSKFYYPSLHIRIPYVEVVFLVRPFLDSKEDYFRHVCDCKTCTELIGRALSVEEGFAHYGETSPAVSRRNNQMVVLNYPTTEARNLCVKHYMWCKAKEYQEAEQSPLQIARELNQAAEECKAVGNAFTAHCLRWAKVLEGG</sequence>